<evidence type="ECO:0000313" key="3">
    <source>
        <dbReference type="Proteomes" id="UP000190648"/>
    </source>
</evidence>
<reference evidence="2 3" key="1">
    <citation type="submission" date="2016-02" db="EMBL/GenBank/DDBJ databases">
        <title>Band-tailed pigeon sequencing and assembly.</title>
        <authorList>
            <person name="Soares A.E."/>
            <person name="Novak B.J."/>
            <person name="Rice E.S."/>
            <person name="O'Connell B."/>
            <person name="Chang D."/>
            <person name="Weber S."/>
            <person name="Shapiro B."/>
        </authorList>
    </citation>
    <scope>NUCLEOTIDE SEQUENCE [LARGE SCALE GENOMIC DNA]</scope>
    <source>
        <strain evidence="2">BTP2013</strain>
        <tissue evidence="2">Blood</tissue>
    </source>
</reference>
<organism evidence="2 3">
    <name type="scientific">Patagioenas fasciata monilis</name>
    <dbReference type="NCBI Taxonomy" id="372326"/>
    <lineage>
        <taxon>Eukaryota</taxon>
        <taxon>Metazoa</taxon>
        <taxon>Chordata</taxon>
        <taxon>Craniata</taxon>
        <taxon>Vertebrata</taxon>
        <taxon>Euteleostomi</taxon>
        <taxon>Archelosauria</taxon>
        <taxon>Archosauria</taxon>
        <taxon>Dinosauria</taxon>
        <taxon>Saurischia</taxon>
        <taxon>Theropoda</taxon>
        <taxon>Coelurosauria</taxon>
        <taxon>Aves</taxon>
        <taxon>Neognathae</taxon>
        <taxon>Neoaves</taxon>
        <taxon>Columbimorphae</taxon>
        <taxon>Columbiformes</taxon>
        <taxon>Columbidae</taxon>
        <taxon>Patagioenas</taxon>
    </lineage>
</organism>
<dbReference type="EMBL" id="LSYS01001520">
    <property type="protein sequence ID" value="OPJ88674.1"/>
    <property type="molecule type" value="Genomic_DNA"/>
</dbReference>
<feature type="compositionally biased region" description="Polar residues" evidence="1">
    <location>
        <begin position="277"/>
        <end position="290"/>
    </location>
</feature>
<gene>
    <name evidence="2" type="ORF">AV530_003165</name>
</gene>
<keyword evidence="3" id="KW-1185">Reference proteome</keyword>
<evidence type="ECO:0000256" key="1">
    <source>
        <dbReference type="SAM" id="MobiDB-lite"/>
    </source>
</evidence>
<feature type="compositionally biased region" description="Low complexity" evidence="1">
    <location>
        <begin position="291"/>
        <end position="303"/>
    </location>
</feature>
<protein>
    <submittedName>
        <fullName evidence="2">Uncharacterized protein</fullName>
    </submittedName>
</protein>
<name>A0A1V4KW41_PATFA</name>
<sequence>MQSKACGDCSEKKTLQNRFNRNNLHANILQIDQFQIPYQMSYWEPNEKSLGPAENMYMHLRTPPLLIVSEGGQIAHSAANKHQISAFPRILQQRWQVSRWHRQVLGTKRCILQLPISIWIGPEGSKRVQQPLGLRENKETNFRENSSNQTRCEPAENTREEEPLYTNEVPSPLCDQQLLLFEEMRRLLTLENVAFTQNASEITQSTTTTVVFHQPFGFQAQLQKRDQGEPPLAASPETRKHIMVLRIFSKKQQKFQPSHPHLCSPPPPVCLLPSRSHSQNLHRGTAQRQVKTAAKKSSSTSQQSIPLFLESDKTVSLPTLRNVINHSSLPVLAQGLPAASCKGELKCLSALQSKQTFSTISEFSQRPVKYPA</sequence>
<dbReference type="Proteomes" id="UP000190648">
    <property type="component" value="Unassembled WGS sequence"/>
</dbReference>
<comment type="caution">
    <text evidence="2">The sequence shown here is derived from an EMBL/GenBank/DDBJ whole genome shotgun (WGS) entry which is preliminary data.</text>
</comment>
<feature type="compositionally biased region" description="Basic and acidic residues" evidence="1">
    <location>
        <begin position="153"/>
        <end position="162"/>
    </location>
</feature>
<proteinExistence type="predicted"/>
<feature type="region of interest" description="Disordered" evidence="1">
    <location>
        <begin position="138"/>
        <end position="165"/>
    </location>
</feature>
<feature type="region of interest" description="Disordered" evidence="1">
    <location>
        <begin position="277"/>
        <end position="303"/>
    </location>
</feature>
<dbReference type="AlphaFoldDB" id="A0A1V4KW41"/>
<evidence type="ECO:0000313" key="2">
    <source>
        <dbReference type="EMBL" id="OPJ88674.1"/>
    </source>
</evidence>
<accession>A0A1V4KW41</accession>